<proteinExistence type="predicted"/>
<evidence type="ECO:0000259" key="2">
    <source>
        <dbReference type="Pfam" id="PF18042"/>
    </source>
</evidence>
<dbReference type="RefSeq" id="WP_233729700.1">
    <property type="nucleotide sequence ID" value="NZ_JAJVCN010000003.1"/>
</dbReference>
<dbReference type="InterPro" id="IPR040846">
    <property type="entry name" value="ORF_12_N"/>
</dbReference>
<evidence type="ECO:0000313" key="4">
    <source>
        <dbReference type="Proteomes" id="UP001521150"/>
    </source>
</evidence>
<protein>
    <submittedName>
        <fullName evidence="3">Serine hydrolase</fullName>
    </submittedName>
</protein>
<gene>
    <name evidence="3" type="ORF">LWC34_35940</name>
</gene>
<dbReference type="PANTHER" id="PTHR35333">
    <property type="entry name" value="BETA-LACTAMASE"/>
    <property type="match status" value="1"/>
</dbReference>
<accession>A0ABS8ZNG4</accession>
<keyword evidence="4" id="KW-1185">Reference proteome</keyword>
<dbReference type="Gene3D" id="3.10.450.280">
    <property type="match status" value="1"/>
</dbReference>
<evidence type="ECO:0000259" key="1">
    <source>
        <dbReference type="Pfam" id="PF13354"/>
    </source>
</evidence>
<dbReference type="GO" id="GO:0016787">
    <property type="term" value="F:hydrolase activity"/>
    <property type="evidence" value="ECO:0007669"/>
    <property type="project" value="UniProtKB-KW"/>
</dbReference>
<organism evidence="3 4">
    <name type="scientific">Kibdelosporangium philippinense</name>
    <dbReference type="NCBI Taxonomy" id="211113"/>
    <lineage>
        <taxon>Bacteria</taxon>
        <taxon>Bacillati</taxon>
        <taxon>Actinomycetota</taxon>
        <taxon>Actinomycetes</taxon>
        <taxon>Pseudonocardiales</taxon>
        <taxon>Pseudonocardiaceae</taxon>
        <taxon>Kibdelosporangium</taxon>
    </lineage>
</organism>
<dbReference type="Gene3D" id="1.10.8.620">
    <property type="entry name" value="ORF12 helical bundle domain-like"/>
    <property type="match status" value="1"/>
</dbReference>
<feature type="domain" description="ORF 12 gene product N-terminal" evidence="2">
    <location>
        <begin position="18"/>
        <end position="105"/>
    </location>
</feature>
<keyword evidence="3" id="KW-0378">Hydrolase</keyword>
<comment type="caution">
    <text evidence="3">The sequence shown here is derived from an EMBL/GenBank/DDBJ whole genome shotgun (WGS) entry which is preliminary data.</text>
</comment>
<dbReference type="Pfam" id="PF13354">
    <property type="entry name" value="Beta-lactamase2"/>
    <property type="match status" value="1"/>
</dbReference>
<sequence length="421" mass="46900">MTDAKYAPVSDVSHKVLVESRMRWLVDVLAAAGPGFGEVPEHHFVSAFLDKYPDGVGPQFDSWRALGPFTVESYTPLAHKGWATLIGKDGARHSMAITIDTSGLIRRIVFEPEVLSRVPRDFADLDEVLTRPDVTSAALVCRRAGDGWESLYERSADTLMPTGSVFKVYLLLAVARAIRDGDVRWEDEIELRAPQRSLPTGEMQDLPDGTKATVFQTAYNMFARSDNTASDMIIHHLGRDAVHRAVADAGHQNPDVLRPFVSSRELFEIGWGKQDLLSEWQAGDLVQRERLLERIDGPLTTQVKDLTHPVHDRGLDWFMSARDVSRALAALWEATNLDTTGKIREIVSVYPGVEIDRDRWPVTVFKGGSTPGAVMFCWLVVDRAGVEHVVVLQQRADRVGILRDGLHLRRLGDLTLHSLIG</sequence>
<dbReference type="InterPro" id="IPR045155">
    <property type="entry name" value="Beta-lactam_cat"/>
</dbReference>
<name>A0ABS8ZNG4_9PSEU</name>
<dbReference type="InterPro" id="IPR012338">
    <property type="entry name" value="Beta-lactam/transpept-like"/>
</dbReference>
<evidence type="ECO:0000313" key="3">
    <source>
        <dbReference type="EMBL" id="MCE7008171.1"/>
    </source>
</evidence>
<dbReference type="Proteomes" id="UP001521150">
    <property type="component" value="Unassembled WGS sequence"/>
</dbReference>
<feature type="domain" description="Beta-lactamase class A catalytic" evidence="1">
    <location>
        <begin position="147"/>
        <end position="346"/>
    </location>
</feature>
<dbReference type="EMBL" id="JAJVCN010000003">
    <property type="protein sequence ID" value="MCE7008171.1"/>
    <property type="molecule type" value="Genomic_DNA"/>
</dbReference>
<reference evidence="3 4" key="1">
    <citation type="submission" date="2021-12" db="EMBL/GenBank/DDBJ databases">
        <title>Genome sequence of Kibdelosporangium philippinense ATCC 49844.</title>
        <authorList>
            <person name="Fedorov E.A."/>
            <person name="Omeragic M."/>
            <person name="Shalygina K.F."/>
            <person name="Maclea K.S."/>
        </authorList>
    </citation>
    <scope>NUCLEOTIDE SEQUENCE [LARGE SCALE GENOMIC DNA]</scope>
    <source>
        <strain evidence="3 4">ATCC 49844</strain>
    </source>
</reference>
<dbReference type="Pfam" id="PF18042">
    <property type="entry name" value="ORF_12_N"/>
    <property type="match status" value="1"/>
</dbReference>
<dbReference type="Gene3D" id="3.40.710.10">
    <property type="entry name" value="DD-peptidase/beta-lactamase superfamily"/>
    <property type="match status" value="1"/>
</dbReference>
<dbReference type="SUPFAM" id="SSF56601">
    <property type="entry name" value="beta-lactamase/transpeptidase-like"/>
    <property type="match status" value="1"/>
</dbReference>
<dbReference type="PANTHER" id="PTHR35333:SF5">
    <property type="entry name" value="CONSERVED LIPOPROTEIN LPQF-RELATED"/>
    <property type="match status" value="1"/>
</dbReference>
<dbReference type="InterPro" id="IPR000871">
    <property type="entry name" value="Beta-lactam_class-A"/>
</dbReference>